<sequence>HNLFCHHNFVIPFGTNKDKKKKLEPPLQTRRIKDYLLIEEEFVQNQGRLKPQEEKAQ</sequence>
<reference evidence="1" key="1">
    <citation type="submission" date="2021-06" db="EMBL/GenBank/DDBJ databases">
        <authorList>
            <person name="Kallberg Y."/>
            <person name="Tangrot J."/>
            <person name="Rosling A."/>
        </authorList>
    </citation>
    <scope>NUCLEOTIDE SEQUENCE</scope>
    <source>
        <strain evidence="1">28 12/20/2015</strain>
    </source>
</reference>
<name>A0ACA9RHV1_9GLOM</name>
<proteinExistence type="predicted"/>
<dbReference type="Proteomes" id="UP000789366">
    <property type="component" value="Unassembled WGS sequence"/>
</dbReference>
<comment type="caution">
    <text evidence="1">The sequence shown here is derived from an EMBL/GenBank/DDBJ whole genome shotgun (WGS) entry which is preliminary data.</text>
</comment>
<keyword evidence="2" id="KW-1185">Reference proteome</keyword>
<organism evidence="1 2">
    <name type="scientific">Cetraspora pellucida</name>
    <dbReference type="NCBI Taxonomy" id="1433469"/>
    <lineage>
        <taxon>Eukaryota</taxon>
        <taxon>Fungi</taxon>
        <taxon>Fungi incertae sedis</taxon>
        <taxon>Mucoromycota</taxon>
        <taxon>Glomeromycotina</taxon>
        <taxon>Glomeromycetes</taxon>
        <taxon>Diversisporales</taxon>
        <taxon>Gigasporaceae</taxon>
        <taxon>Cetraspora</taxon>
    </lineage>
</organism>
<feature type="non-terminal residue" evidence="1">
    <location>
        <position position="57"/>
    </location>
</feature>
<gene>
    <name evidence="1" type="ORF">SPELUC_LOCUS17458</name>
</gene>
<dbReference type="EMBL" id="CAJVPW010071700">
    <property type="protein sequence ID" value="CAG8793682.1"/>
    <property type="molecule type" value="Genomic_DNA"/>
</dbReference>
<evidence type="ECO:0000313" key="2">
    <source>
        <dbReference type="Proteomes" id="UP000789366"/>
    </source>
</evidence>
<evidence type="ECO:0000313" key="1">
    <source>
        <dbReference type="EMBL" id="CAG8793682.1"/>
    </source>
</evidence>
<feature type="non-terminal residue" evidence="1">
    <location>
        <position position="1"/>
    </location>
</feature>
<accession>A0ACA9RHV1</accession>
<protein>
    <submittedName>
        <fullName evidence="1">15608_t:CDS:1</fullName>
    </submittedName>
</protein>